<feature type="compositionally biased region" description="Polar residues" evidence="5">
    <location>
        <begin position="604"/>
        <end position="614"/>
    </location>
</feature>
<evidence type="ECO:0000256" key="3">
    <source>
        <dbReference type="ARBA" id="ARBA00023242"/>
    </source>
</evidence>
<dbReference type="PANTHER" id="PTHR40621">
    <property type="entry name" value="TRANSCRIPTION FACTOR KAPC-RELATED"/>
    <property type="match status" value="1"/>
</dbReference>
<reference evidence="7 8" key="2">
    <citation type="journal article" date="2021" name="Curr. Genet.">
        <title>Genetic response to nitrogen starvation in the aggressive Eucalyptus foliar pathogen Teratosphaeria destructans.</title>
        <authorList>
            <person name="Havenga M."/>
            <person name="Wingfield B.D."/>
            <person name="Wingfield M.J."/>
            <person name="Dreyer L.L."/>
            <person name="Roets F."/>
            <person name="Aylward J."/>
        </authorList>
    </citation>
    <scope>NUCLEOTIDE SEQUENCE [LARGE SCALE GENOMIC DNA]</scope>
    <source>
        <strain evidence="7">CMW44962</strain>
    </source>
</reference>
<dbReference type="EMBL" id="RIBY02000990">
    <property type="protein sequence ID" value="KAH9834678.1"/>
    <property type="molecule type" value="Genomic_DNA"/>
</dbReference>
<feature type="compositionally biased region" description="Polar residues" evidence="5">
    <location>
        <begin position="296"/>
        <end position="311"/>
    </location>
</feature>
<dbReference type="InterPro" id="IPR046347">
    <property type="entry name" value="bZIP_sf"/>
</dbReference>
<evidence type="ECO:0000256" key="1">
    <source>
        <dbReference type="ARBA" id="ARBA00004123"/>
    </source>
</evidence>
<dbReference type="PROSITE" id="PS00036">
    <property type="entry name" value="BZIP_BASIC"/>
    <property type="match status" value="1"/>
</dbReference>
<feature type="compositionally biased region" description="Basic and acidic residues" evidence="5">
    <location>
        <begin position="117"/>
        <end position="126"/>
    </location>
</feature>
<comment type="caution">
    <text evidence="7">The sequence shown here is derived from an EMBL/GenBank/DDBJ whole genome shotgun (WGS) entry which is preliminary data.</text>
</comment>
<accession>A0A9W7SW00</accession>
<dbReference type="PROSITE" id="PS50217">
    <property type="entry name" value="BZIP"/>
    <property type="match status" value="1"/>
</dbReference>
<dbReference type="Pfam" id="PF00170">
    <property type="entry name" value="bZIP_1"/>
    <property type="match status" value="1"/>
</dbReference>
<dbReference type="InterPro" id="IPR004827">
    <property type="entry name" value="bZIP"/>
</dbReference>
<evidence type="ECO:0000259" key="6">
    <source>
        <dbReference type="PROSITE" id="PS50217"/>
    </source>
</evidence>
<feature type="region of interest" description="Disordered" evidence="5">
    <location>
        <begin position="590"/>
        <end position="614"/>
    </location>
</feature>
<dbReference type="SUPFAM" id="SSF57959">
    <property type="entry name" value="Leucine zipper domain"/>
    <property type="match status" value="1"/>
</dbReference>
<protein>
    <submittedName>
        <fullName evidence="7">Transcription factor PAP1</fullName>
    </submittedName>
</protein>
<evidence type="ECO:0000313" key="7">
    <source>
        <dbReference type="EMBL" id="KAH9834678.1"/>
    </source>
</evidence>
<organism evidence="7 8">
    <name type="scientific">Teratosphaeria destructans</name>
    <dbReference type="NCBI Taxonomy" id="418781"/>
    <lineage>
        <taxon>Eukaryota</taxon>
        <taxon>Fungi</taxon>
        <taxon>Dikarya</taxon>
        <taxon>Ascomycota</taxon>
        <taxon>Pezizomycotina</taxon>
        <taxon>Dothideomycetes</taxon>
        <taxon>Dothideomycetidae</taxon>
        <taxon>Mycosphaerellales</taxon>
        <taxon>Teratosphaeriaceae</taxon>
        <taxon>Teratosphaeria</taxon>
    </lineage>
</organism>
<feature type="region of interest" description="Disordered" evidence="5">
    <location>
        <begin position="433"/>
        <end position="483"/>
    </location>
</feature>
<dbReference type="GO" id="GO:0000976">
    <property type="term" value="F:transcription cis-regulatory region binding"/>
    <property type="evidence" value="ECO:0007669"/>
    <property type="project" value="InterPro"/>
</dbReference>
<dbReference type="InterPro" id="IPR013910">
    <property type="entry name" value="TF_PAP1"/>
</dbReference>
<sequence>MGSNQLTDSTQPTPTKKTPPDASLSSEQRDLLLAALHSQADRKERSFARPRQAGGRSTAATLPSAMDASTMFMSPPNAELDSVNADYTPDLDYPDNENLNVEGAALGGEMIGALPGDGHEKRNSPDEKDDVEEPDAKRQETSEAGEKGAKKPGRKPLMNEPTTKRKAQNRAAQRAFRERKEKHLKDLETKVQEMTKSAEADKHENGLLKAQVERLQTELREYRKRLSLNSSNGGARGSPPLTAYTGQNRSTSNPSYGHANDFHFDFPKFGDLPGSQIFGSTPQYAADPKDGVLPRSSITPPVAQSPTTVHQAQPPPPHRETSNPQSRMSPKTTGSTSSRTTDNAALSQNFLPSVGYSSSDNMHGFASTLPQMGGDHPLGDLFSPSLLKSANMDHLDAYFANAQQKNQSHTSFDTLNGGESTAGLNRVFQFNGGSSASDSASPTSSNWNNNGTNSSCGTSPDPSHDSPANKIGRSFSQTSKAPSQLPANYNIGLTGNNLDYTVPVADSFDPVLFGDYRDPGQDSAFVNDFGNGFFDEALNPGPYDFGSPSNLFGILDSPQQTNTALPSTNTTAAPVTAPSRSLMAQCDKARDGMDDDYGLPDTGPKQQQAPQQKTGSKLISCNTIWYSRPHSEESDVHANLYRRNQLQSNPDFQAGTFDLDSLCAELRAKARCSEGGVLVDQGHVDKALKRLGQKDDRGQAASEVPADLPTVMFEQESWDDVWKKMGGQA</sequence>
<feature type="compositionally biased region" description="Polar residues" evidence="5">
    <location>
        <begin position="322"/>
        <end position="343"/>
    </location>
</feature>
<dbReference type="OrthoDB" id="5380163at2759"/>
<evidence type="ECO:0000256" key="2">
    <source>
        <dbReference type="ARBA" id="ARBA00004496"/>
    </source>
</evidence>
<dbReference type="AlphaFoldDB" id="A0A9W7SW00"/>
<feature type="compositionally biased region" description="Polar residues" evidence="5">
    <location>
        <begin position="474"/>
        <end position="483"/>
    </location>
</feature>
<proteinExistence type="inferred from homology"/>
<keyword evidence="8" id="KW-1185">Reference proteome</keyword>
<feature type="compositionally biased region" description="Basic and acidic residues" evidence="5">
    <location>
        <begin position="134"/>
        <end position="149"/>
    </location>
</feature>
<evidence type="ECO:0000256" key="5">
    <source>
        <dbReference type="SAM" id="MobiDB-lite"/>
    </source>
</evidence>
<dbReference type="Pfam" id="PF08601">
    <property type="entry name" value="PAP1"/>
    <property type="match status" value="2"/>
</dbReference>
<dbReference type="GO" id="GO:0001228">
    <property type="term" value="F:DNA-binding transcription activator activity, RNA polymerase II-specific"/>
    <property type="evidence" value="ECO:0007669"/>
    <property type="project" value="TreeGrafter"/>
</dbReference>
<reference evidence="7 8" key="1">
    <citation type="journal article" date="2018" name="IMA Fungus">
        <title>IMA Genome-F 10: Nine draft genome sequences of Claviceps purpurea s.lat., including C. arundinis, C. humidiphila, and C. cf. spartinae, pseudomolecules for the pitch canker pathogen Fusarium circinatum, draft genome of Davidsoniella eucalypti, Grosmannia galeiformis, Quambalaria eucalypti, and Teratosphaeria destructans.</title>
        <authorList>
            <person name="Wingfield B.D."/>
            <person name="Liu M."/>
            <person name="Nguyen H.D."/>
            <person name="Lane F.A."/>
            <person name="Morgan S.W."/>
            <person name="De Vos L."/>
            <person name="Wilken P.M."/>
            <person name="Duong T.A."/>
            <person name="Aylward J."/>
            <person name="Coetzee M.P."/>
            <person name="Dadej K."/>
            <person name="De Beer Z.W."/>
            <person name="Findlay W."/>
            <person name="Havenga M."/>
            <person name="Kolarik M."/>
            <person name="Menzies J.G."/>
            <person name="Naidoo K."/>
            <person name="Pochopski O."/>
            <person name="Shoukouhi P."/>
            <person name="Santana Q.C."/>
            <person name="Seifert K.A."/>
            <person name="Soal N."/>
            <person name="Steenkamp E.T."/>
            <person name="Tatham C.T."/>
            <person name="van der Nest M.A."/>
            <person name="Wingfield M.J."/>
        </authorList>
    </citation>
    <scope>NUCLEOTIDE SEQUENCE [LARGE SCALE GENOMIC DNA]</scope>
    <source>
        <strain evidence="7">CMW44962</strain>
    </source>
</reference>
<dbReference type="InterPro" id="IPR050936">
    <property type="entry name" value="AP-1-like"/>
</dbReference>
<dbReference type="Proteomes" id="UP001138500">
    <property type="component" value="Unassembled WGS sequence"/>
</dbReference>
<dbReference type="FunFam" id="1.20.5.170:FF:000067">
    <property type="entry name" value="BZIP transcription factor"/>
    <property type="match status" value="1"/>
</dbReference>
<dbReference type="GO" id="GO:0090575">
    <property type="term" value="C:RNA polymerase II transcription regulator complex"/>
    <property type="evidence" value="ECO:0007669"/>
    <property type="project" value="TreeGrafter"/>
</dbReference>
<gene>
    <name evidence="7" type="ORF">Tdes44962_MAKER08635</name>
</gene>
<feature type="compositionally biased region" description="Polar residues" evidence="5">
    <location>
        <begin position="244"/>
        <end position="255"/>
    </location>
</feature>
<dbReference type="GO" id="GO:0005737">
    <property type="term" value="C:cytoplasm"/>
    <property type="evidence" value="ECO:0007669"/>
    <property type="project" value="UniProtKB-SubCell"/>
</dbReference>
<comment type="similarity">
    <text evidence="4">Belongs to the bZIP family. YAP subfamily.</text>
</comment>
<dbReference type="PANTHER" id="PTHR40621:SF6">
    <property type="entry name" value="AP-1-LIKE TRANSCRIPTION FACTOR YAP1-RELATED"/>
    <property type="match status" value="1"/>
</dbReference>
<comment type="subcellular location">
    <subcellularLocation>
        <location evidence="2">Cytoplasm</location>
    </subcellularLocation>
    <subcellularLocation>
        <location evidence="1">Nucleus</location>
    </subcellularLocation>
</comment>
<dbReference type="Gene3D" id="1.10.238.100">
    <property type="entry name" value="YAP1 redox domain. Chain B"/>
    <property type="match status" value="1"/>
</dbReference>
<dbReference type="SUPFAM" id="SSF111430">
    <property type="entry name" value="YAP1 redox domain"/>
    <property type="match status" value="1"/>
</dbReference>
<feature type="compositionally biased region" description="Basic and acidic residues" evidence="5">
    <location>
        <begin position="175"/>
        <end position="208"/>
    </location>
</feature>
<keyword evidence="3" id="KW-0539">Nucleus</keyword>
<feature type="region of interest" description="Disordered" evidence="5">
    <location>
        <begin position="1"/>
        <end position="208"/>
    </location>
</feature>
<feature type="domain" description="BZIP" evidence="6">
    <location>
        <begin position="159"/>
        <end position="222"/>
    </location>
</feature>
<dbReference type="InterPro" id="IPR023167">
    <property type="entry name" value="Yap1_redox_dom_sf"/>
</dbReference>
<dbReference type="Gene3D" id="1.20.5.170">
    <property type="match status" value="1"/>
</dbReference>
<feature type="region of interest" description="Disordered" evidence="5">
    <location>
        <begin position="225"/>
        <end position="343"/>
    </location>
</feature>
<name>A0A9W7SW00_9PEZI</name>
<dbReference type="CDD" id="cd14688">
    <property type="entry name" value="bZIP_YAP"/>
    <property type="match status" value="1"/>
</dbReference>
<dbReference type="GO" id="GO:0034599">
    <property type="term" value="P:cellular response to oxidative stress"/>
    <property type="evidence" value="ECO:0007669"/>
    <property type="project" value="UniProtKB-ARBA"/>
</dbReference>
<evidence type="ECO:0000256" key="4">
    <source>
        <dbReference type="ARBA" id="ARBA00038132"/>
    </source>
</evidence>
<evidence type="ECO:0000313" key="8">
    <source>
        <dbReference type="Proteomes" id="UP001138500"/>
    </source>
</evidence>
<dbReference type="SMART" id="SM00338">
    <property type="entry name" value="BRLZ"/>
    <property type="match status" value="1"/>
</dbReference>
<feature type="compositionally biased region" description="Low complexity" evidence="5">
    <location>
        <begin position="434"/>
        <end position="460"/>
    </location>
</feature>